<sequence>MKTTPQSAPPLQASAPHHRKDIWPFDLTYNMPKYTTDLQWYRVSNLGPYGPEADTLTLGHSGP</sequence>
<keyword evidence="3" id="KW-1185">Reference proteome</keyword>
<comment type="caution">
    <text evidence="2">The sequence shown here is derived from an EMBL/GenBank/DDBJ whole genome shotgun (WGS) entry which is preliminary data.</text>
</comment>
<protein>
    <submittedName>
        <fullName evidence="2">Uncharacterized protein</fullName>
    </submittedName>
</protein>
<evidence type="ECO:0000313" key="1">
    <source>
        <dbReference type="EMBL" id="GBM65345.1"/>
    </source>
</evidence>
<reference evidence="2 3" key="1">
    <citation type="journal article" date="2019" name="Sci. Rep.">
        <title>Orb-weaving spider Araneus ventricosus genome elucidates the spidroin gene catalogue.</title>
        <authorList>
            <person name="Kono N."/>
            <person name="Nakamura H."/>
            <person name="Ohtoshi R."/>
            <person name="Moran D.A.P."/>
            <person name="Shinohara A."/>
            <person name="Yoshida Y."/>
            <person name="Fujiwara M."/>
            <person name="Mori M."/>
            <person name="Tomita M."/>
            <person name="Arakawa K."/>
        </authorList>
    </citation>
    <scope>NUCLEOTIDE SEQUENCE [LARGE SCALE GENOMIC DNA]</scope>
</reference>
<gene>
    <name evidence="2" type="ORF">AVEN_24528_1</name>
    <name evidence="1" type="ORF">AVEN_251728_1</name>
</gene>
<evidence type="ECO:0000313" key="3">
    <source>
        <dbReference type="Proteomes" id="UP000499080"/>
    </source>
</evidence>
<name>A0A4Y2HJ52_ARAVE</name>
<accession>A0A4Y2HJ52</accession>
<proteinExistence type="predicted"/>
<feature type="non-terminal residue" evidence="2">
    <location>
        <position position="63"/>
    </location>
</feature>
<dbReference type="Proteomes" id="UP000499080">
    <property type="component" value="Unassembled WGS sequence"/>
</dbReference>
<organism evidence="2 3">
    <name type="scientific">Araneus ventricosus</name>
    <name type="common">Orbweaver spider</name>
    <name type="synonym">Epeira ventricosa</name>
    <dbReference type="NCBI Taxonomy" id="182803"/>
    <lineage>
        <taxon>Eukaryota</taxon>
        <taxon>Metazoa</taxon>
        <taxon>Ecdysozoa</taxon>
        <taxon>Arthropoda</taxon>
        <taxon>Chelicerata</taxon>
        <taxon>Arachnida</taxon>
        <taxon>Araneae</taxon>
        <taxon>Araneomorphae</taxon>
        <taxon>Entelegynae</taxon>
        <taxon>Araneoidea</taxon>
        <taxon>Araneidae</taxon>
        <taxon>Araneus</taxon>
    </lineage>
</organism>
<dbReference type="EMBL" id="BGPR01103145">
    <property type="protein sequence ID" value="GBM65361.1"/>
    <property type="molecule type" value="Genomic_DNA"/>
</dbReference>
<evidence type="ECO:0000313" key="2">
    <source>
        <dbReference type="EMBL" id="GBM65361.1"/>
    </source>
</evidence>
<dbReference type="AlphaFoldDB" id="A0A4Y2HJ52"/>
<dbReference type="EMBL" id="BGPR01103141">
    <property type="protein sequence ID" value="GBM65345.1"/>
    <property type="molecule type" value="Genomic_DNA"/>
</dbReference>